<dbReference type="InterPro" id="IPR025715">
    <property type="entry name" value="FoP_C"/>
</dbReference>
<reference evidence="4" key="1">
    <citation type="submission" date="2022-07" db="EMBL/GenBank/DDBJ databases">
        <title>Phylogenomic reconstructions and comparative analyses of Kickxellomycotina fungi.</title>
        <authorList>
            <person name="Reynolds N.K."/>
            <person name="Stajich J.E."/>
            <person name="Barry K."/>
            <person name="Grigoriev I.V."/>
            <person name="Crous P."/>
            <person name="Smith M.E."/>
        </authorList>
    </citation>
    <scope>NUCLEOTIDE SEQUENCE</scope>
    <source>
        <strain evidence="4">RSA 1196</strain>
    </source>
</reference>
<accession>A0A9W8AQW8</accession>
<name>A0A9W8AQW8_9FUNG</name>
<evidence type="ECO:0000256" key="1">
    <source>
        <dbReference type="ARBA" id="ARBA00022884"/>
    </source>
</evidence>
<keyword evidence="1" id="KW-0694">RNA-binding</keyword>
<dbReference type="OrthoDB" id="5599506at2759"/>
<dbReference type="EMBL" id="JANBPY010002026">
    <property type="protein sequence ID" value="KAJ1956975.1"/>
    <property type="molecule type" value="Genomic_DNA"/>
</dbReference>
<dbReference type="AlphaFoldDB" id="A0A9W8AQW8"/>
<keyword evidence="5" id="KW-1185">Reference proteome</keyword>
<feature type="domain" description="Chromatin target of PRMT1 protein C-terminal" evidence="3">
    <location>
        <begin position="45"/>
        <end position="138"/>
    </location>
</feature>
<dbReference type="Pfam" id="PF13865">
    <property type="entry name" value="FoP_duplication"/>
    <property type="match status" value="1"/>
</dbReference>
<dbReference type="SMART" id="SM01218">
    <property type="entry name" value="FoP_duplication"/>
    <property type="match status" value="1"/>
</dbReference>
<protein>
    <recommendedName>
        <fullName evidence="3">Chromatin target of PRMT1 protein C-terminal domain-containing protein</fullName>
    </recommendedName>
</protein>
<sequence length="138" mass="15039">MKKRSNAAGPTTSQELLNVIAKHIQSNASPSDRTSRRRQQSTKSGKDSVGIVGSSHKTKSTRSSIKKSSPSKSKAGKKASQSRPRPQKKSRKSDDKPKASTKEDLDAQLDNYMLQDGTTAKSKLDNDLDSYMDTAKAE</sequence>
<evidence type="ECO:0000256" key="2">
    <source>
        <dbReference type="SAM" id="MobiDB-lite"/>
    </source>
</evidence>
<evidence type="ECO:0000259" key="3">
    <source>
        <dbReference type="SMART" id="SM01218"/>
    </source>
</evidence>
<feature type="compositionally biased region" description="Low complexity" evidence="2">
    <location>
        <begin position="61"/>
        <end position="82"/>
    </location>
</feature>
<evidence type="ECO:0000313" key="4">
    <source>
        <dbReference type="EMBL" id="KAJ1956975.1"/>
    </source>
</evidence>
<comment type="caution">
    <text evidence="4">The sequence shown here is derived from an EMBL/GenBank/DDBJ whole genome shotgun (WGS) entry which is preliminary data.</text>
</comment>
<gene>
    <name evidence="4" type="ORF">IWQ62_005190</name>
</gene>
<dbReference type="GO" id="GO:0003723">
    <property type="term" value="F:RNA binding"/>
    <property type="evidence" value="ECO:0007669"/>
    <property type="project" value="UniProtKB-KW"/>
</dbReference>
<feature type="region of interest" description="Disordered" evidence="2">
    <location>
        <begin position="1"/>
        <end position="138"/>
    </location>
</feature>
<evidence type="ECO:0000313" key="5">
    <source>
        <dbReference type="Proteomes" id="UP001150925"/>
    </source>
</evidence>
<organism evidence="4 5">
    <name type="scientific">Dispira parvispora</name>
    <dbReference type="NCBI Taxonomy" id="1520584"/>
    <lineage>
        <taxon>Eukaryota</taxon>
        <taxon>Fungi</taxon>
        <taxon>Fungi incertae sedis</taxon>
        <taxon>Zoopagomycota</taxon>
        <taxon>Kickxellomycotina</taxon>
        <taxon>Dimargaritomycetes</taxon>
        <taxon>Dimargaritales</taxon>
        <taxon>Dimargaritaceae</taxon>
        <taxon>Dispira</taxon>
    </lineage>
</organism>
<feature type="compositionally biased region" description="Basic and acidic residues" evidence="2">
    <location>
        <begin position="92"/>
        <end position="105"/>
    </location>
</feature>
<proteinExistence type="predicted"/>
<dbReference type="Proteomes" id="UP001150925">
    <property type="component" value="Unassembled WGS sequence"/>
</dbReference>